<dbReference type="RefSeq" id="WP_377054521.1">
    <property type="nucleotide sequence ID" value="NZ_JBHLVZ010000083.1"/>
</dbReference>
<name>A0ABV6J0D0_9PROT</name>
<protein>
    <submittedName>
        <fullName evidence="1">Uncharacterized protein</fullName>
    </submittedName>
</protein>
<dbReference type="Proteomes" id="UP001589789">
    <property type="component" value="Unassembled WGS sequence"/>
</dbReference>
<proteinExistence type="predicted"/>
<organism evidence="1 2">
    <name type="scientific">Muricoccus vinaceus</name>
    <dbReference type="NCBI Taxonomy" id="424704"/>
    <lineage>
        <taxon>Bacteria</taxon>
        <taxon>Pseudomonadati</taxon>
        <taxon>Pseudomonadota</taxon>
        <taxon>Alphaproteobacteria</taxon>
        <taxon>Acetobacterales</taxon>
        <taxon>Roseomonadaceae</taxon>
        <taxon>Muricoccus</taxon>
    </lineage>
</organism>
<accession>A0ABV6J0D0</accession>
<sequence length="508" mass="54084">MRGILPGRRPGFRAGIVAPTPPRGGLRARLGALVLAASALLAAEAPALAQGASRAAEREALLLNETGVPVRELYLFPSAATDPGPDRLASDPLPPGGNLRLRLPRTAGCAWTLRAVLGDDRQEERRIDLCRTTRIPVGDPSAPLREVLLNNDTDLDLREVYVGLPGSPRGPDRLTEAVPAGRVQRIRLGRRRDCVFDITAVLADGTEVARPRTDICRNSRVTLADPSLPWREMTVANRSGRALQALHAVPGGTSPGLGAEDGWGVNRMGSESAPDGSAFRLRIRLPGCEVDLRATYEDGAAEAKRSIDLCRSPAVAFDGSGIPRPPERSVTFVNRHGARIDEIYVSSSSEGDWGPERLPGGLGRGERQTLSLPVDCTADLRVVFPGGGAEERREVNICQVPLVAVRPGWTIAGRLDAGEDDEDGPRPGSIRLRNTATLPIVELYIDPPGAPRGPDRLGATVLGRNETLDVTPPDGAGCTARLSAIFRDGQDAVRDPIDLCAGIEVPLP</sequence>
<evidence type="ECO:0000313" key="1">
    <source>
        <dbReference type="EMBL" id="MFC0388273.1"/>
    </source>
</evidence>
<evidence type="ECO:0000313" key="2">
    <source>
        <dbReference type="Proteomes" id="UP001589789"/>
    </source>
</evidence>
<gene>
    <name evidence="1" type="ORF">ACFFIC_22435</name>
</gene>
<keyword evidence="2" id="KW-1185">Reference proteome</keyword>
<comment type="caution">
    <text evidence="1">The sequence shown here is derived from an EMBL/GenBank/DDBJ whole genome shotgun (WGS) entry which is preliminary data.</text>
</comment>
<reference evidence="1 2" key="1">
    <citation type="submission" date="2024-09" db="EMBL/GenBank/DDBJ databases">
        <authorList>
            <person name="Sun Q."/>
            <person name="Mori K."/>
        </authorList>
    </citation>
    <scope>NUCLEOTIDE SEQUENCE [LARGE SCALE GENOMIC DNA]</scope>
    <source>
        <strain evidence="1 2">CCM 7468</strain>
    </source>
</reference>
<dbReference type="EMBL" id="JBHLVZ010000083">
    <property type="protein sequence ID" value="MFC0388273.1"/>
    <property type="molecule type" value="Genomic_DNA"/>
</dbReference>